<proteinExistence type="predicted"/>
<accession>A0A9P7JHP6</accession>
<feature type="compositionally biased region" description="Polar residues" evidence="2">
    <location>
        <begin position="276"/>
        <end position="342"/>
    </location>
</feature>
<dbReference type="EMBL" id="JABBWG010000005">
    <property type="protein sequence ID" value="KAG1822838.1"/>
    <property type="molecule type" value="Genomic_DNA"/>
</dbReference>
<evidence type="ECO:0000256" key="1">
    <source>
        <dbReference type="SAM" id="Coils"/>
    </source>
</evidence>
<dbReference type="GeneID" id="64626521"/>
<sequence>MTTNSPPSVILTDALASLNKAVNIAFTSLQDQTRQEVTQACAEAREARHERDEAVKALHELRLEEQAWKQEAGARQSAVEQAELTIKHHAETIAQLRYESEQWKQQCLRLEDTSRQEATSWKEQFLRVEQERYKLATRVDELIEEQLSHSVQTHASITPFTTMLRYPNTTASTSLSDPSASTRHRFPPYTSELPDESISTSSSKAPKPISTQQLPTPISANRRASGDKSKQYLIRRVQAVIEVPVKEESVENTISNETPFASSSSASLSSSDSGSTVPGPSRPTSAISSKTIPKLSKPTSAPSKTGQGVNNIVSATSKSTSLNNKPISAASTKSALPPSKSTVRPGKPTLSGTGNKPLSNIATSSSSRPARKISTKRQYIEIDEDKDGEDRISEQCKSGSDAAAEDEVDSSEEEEDELTLGAEVYSLCREHLYQHADAYARQENRREIYGTKRIAATSSMKAVSQAPAKKRKLISSTTAIISGGGKKPPAKSVRG</sequence>
<dbReference type="AlphaFoldDB" id="A0A9P7JHP6"/>
<feature type="compositionally biased region" description="Acidic residues" evidence="2">
    <location>
        <begin position="403"/>
        <end position="417"/>
    </location>
</feature>
<feature type="compositionally biased region" description="Polar residues" evidence="2">
    <location>
        <begin position="169"/>
        <end position="181"/>
    </location>
</feature>
<feature type="compositionally biased region" description="Low complexity" evidence="2">
    <location>
        <begin position="262"/>
        <end position="275"/>
    </location>
</feature>
<name>A0A9P7JHP6_9AGAM</name>
<keyword evidence="1" id="KW-0175">Coiled coil</keyword>
<feature type="compositionally biased region" description="Polar residues" evidence="2">
    <location>
        <begin position="251"/>
        <end position="261"/>
    </location>
</feature>
<dbReference type="Proteomes" id="UP000807769">
    <property type="component" value="Unassembled WGS sequence"/>
</dbReference>
<dbReference type="RefSeq" id="XP_041197244.1">
    <property type="nucleotide sequence ID" value="XM_041332504.1"/>
</dbReference>
<protein>
    <submittedName>
        <fullName evidence="3">Uncharacterized protein</fullName>
    </submittedName>
</protein>
<feature type="compositionally biased region" description="Polar residues" evidence="2">
    <location>
        <begin position="350"/>
        <end position="368"/>
    </location>
</feature>
<feature type="region of interest" description="Disordered" evidence="2">
    <location>
        <begin position="169"/>
        <end position="229"/>
    </location>
</feature>
<feature type="region of interest" description="Disordered" evidence="2">
    <location>
        <begin position="248"/>
        <end position="417"/>
    </location>
</feature>
<comment type="caution">
    <text evidence="3">The sequence shown here is derived from an EMBL/GenBank/DDBJ whole genome shotgun (WGS) entry which is preliminary data.</text>
</comment>
<feature type="region of interest" description="Disordered" evidence="2">
    <location>
        <begin position="476"/>
        <end position="495"/>
    </location>
</feature>
<evidence type="ECO:0000313" key="3">
    <source>
        <dbReference type="EMBL" id="KAG1822838.1"/>
    </source>
</evidence>
<dbReference type="OrthoDB" id="3269067at2759"/>
<evidence type="ECO:0000256" key="2">
    <source>
        <dbReference type="SAM" id="MobiDB-lite"/>
    </source>
</evidence>
<gene>
    <name evidence="3" type="ORF">BJ212DRAFT_1296788</name>
</gene>
<feature type="compositionally biased region" description="Polar residues" evidence="2">
    <location>
        <begin position="197"/>
        <end position="219"/>
    </location>
</feature>
<evidence type="ECO:0000313" key="4">
    <source>
        <dbReference type="Proteomes" id="UP000807769"/>
    </source>
</evidence>
<organism evidence="3 4">
    <name type="scientific">Suillus subaureus</name>
    <dbReference type="NCBI Taxonomy" id="48587"/>
    <lineage>
        <taxon>Eukaryota</taxon>
        <taxon>Fungi</taxon>
        <taxon>Dikarya</taxon>
        <taxon>Basidiomycota</taxon>
        <taxon>Agaricomycotina</taxon>
        <taxon>Agaricomycetes</taxon>
        <taxon>Agaricomycetidae</taxon>
        <taxon>Boletales</taxon>
        <taxon>Suillineae</taxon>
        <taxon>Suillaceae</taxon>
        <taxon>Suillus</taxon>
    </lineage>
</organism>
<keyword evidence="4" id="KW-1185">Reference proteome</keyword>
<reference evidence="3" key="1">
    <citation type="journal article" date="2020" name="New Phytol.">
        <title>Comparative genomics reveals dynamic genome evolution in host specialist ectomycorrhizal fungi.</title>
        <authorList>
            <person name="Lofgren L.A."/>
            <person name="Nguyen N.H."/>
            <person name="Vilgalys R."/>
            <person name="Ruytinx J."/>
            <person name="Liao H.L."/>
            <person name="Branco S."/>
            <person name="Kuo A."/>
            <person name="LaButti K."/>
            <person name="Lipzen A."/>
            <person name="Andreopoulos W."/>
            <person name="Pangilinan J."/>
            <person name="Riley R."/>
            <person name="Hundley H."/>
            <person name="Na H."/>
            <person name="Barry K."/>
            <person name="Grigoriev I.V."/>
            <person name="Stajich J.E."/>
            <person name="Kennedy P.G."/>
        </authorList>
    </citation>
    <scope>NUCLEOTIDE SEQUENCE</scope>
    <source>
        <strain evidence="3">MN1</strain>
    </source>
</reference>
<feature type="coiled-coil region" evidence="1">
    <location>
        <begin position="44"/>
        <end position="113"/>
    </location>
</feature>